<evidence type="ECO:0000313" key="6">
    <source>
        <dbReference type="EMBL" id="KAK9834986.1"/>
    </source>
</evidence>
<feature type="transmembrane region" description="Helical" evidence="5">
    <location>
        <begin position="205"/>
        <end position="225"/>
    </location>
</feature>
<keyword evidence="3 5" id="KW-1133">Transmembrane helix</keyword>
<dbReference type="PANTHER" id="PTHR33514">
    <property type="entry name" value="PROTEIN ABCI12, CHLOROPLASTIC"/>
    <property type="match status" value="1"/>
</dbReference>
<dbReference type="Proteomes" id="UP001445335">
    <property type="component" value="Unassembled WGS sequence"/>
</dbReference>
<dbReference type="InterPro" id="IPR003339">
    <property type="entry name" value="ABC/ECF_trnsptr_transmembrane"/>
</dbReference>
<evidence type="ECO:0000256" key="3">
    <source>
        <dbReference type="ARBA" id="ARBA00022989"/>
    </source>
</evidence>
<dbReference type="PANTHER" id="PTHR33514:SF13">
    <property type="entry name" value="PROTEIN ABCI12, CHLOROPLASTIC"/>
    <property type="match status" value="1"/>
</dbReference>
<feature type="transmembrane region" description="Helical" evidence="5">
    <location>
        <begin position="142"/>
        <end position="162"/>
    </location>
</feature>
<evidence type="ECO:0000256" key="1">
    <source>
        <dbReference type="ARBA" id="ARBA00004141"/>
    </source>
</evidence>
<dbReference type="CDD" id="cd16914">
    <property type="entry name" value="EcfT"/>
    <property type="match status" value="1"/>
</dbReference>
<gene>
    <name evidence="6" type="ORF">WJX81_002240</name>
</gene>
<evidence type="ECO:0000256" key="4">
    <source>
        <dbReference type="ARBA" id="ARBA00023136"/>
    </source>
</evidence>
<comment type="caution">
    <text evidence="6">The sequence shown here is derived from an EMBL/GenBank/DDBJ whole genome shotgun (WGS) entry which is preliminary data.</text>
</comment>
<sequence>MNSTRARLLCFAVTVGTSPARPAKEPLEARLLMSFLNLTSVPYSSYVPAPRTALHDVHAVIKQVWLLLLLLLLARASLGARFALAAATAALSAVALPPGLWRPQLRRLGGLAALLFVFTAIGADGVPPVLQPRSVPPGIEGLPGVSPAAGGYRYVILHLWLITVTRRSIALAVSAASLTFVALQSASLCLTTTPPEELAGALRTLLAPAGLLGSPVADIGLTLLLSLRFMALVFDEARNLALGLAARGVAWSQLGPGGSLQIAMRLIARLFANLMLRSESIAVAMTARGFAGPAAHVVHPMGDRPSSPLANAAALALLAGVAACIWSFS</sequence>
<keyword evidence="4 5" id="KW-0472">Membrane</keyword>
<keyword evidence="2 5" id="KW-0812">Transmembrane</keyword>
<dbReference type="Pfam" id="PF02361">
    <property type="entry name" value="CbiQ"/>
    <property type="match status" value="1"/>
</dbReference>
<comment type="subcellular location">
    <subcellularLocation>
        <location evidence="1">Membrane</location>
        <topology evidence="1">Multi-pass membrane protein</topology>
    </subcellularLocation>
</comment>
<feature type="transmembrane region" description="Helical" evidence="5">
    <location>
        <begin position="108"/>
        <end position="130"/>
    </location>
</feature>
<evidence type="ECO:0000256" key="2">
    <source>
        <dbReference type="ARBA" id="ARBA00022692"/>
    </source>
</evidence>
<organism evidence="6 7">
    <name type="scientific">Elliptochloris bilobata</name>
    <dbReference type="NCBI Taxonomy" id="381761"/>
    <lineage>
        <taxon>Eukaryota</taxon>
        <taxon>Viridiplantae</taxon>
        <taxon>Chlorophyta</taxon>
        <taxon>core chlorophytes</taxon>
        <taxon>Trebouxiophyceae</taxon>
        <taxon>Trebouxiophyceae incertae sedis</taxon>
        <taxon>Elliptochloris clade</taxon>
        <taxon>Elliptochloris</taxon>
    </lineage>
</organism>
<name>A0AAW1RPB2_9CHLO</name>
<dbReference type="GO" id="GO:0005886">
    <property type="term" value="C:plasma membrane"/>
    <property type="evidence" value="ECO:0007669"/>
    <property type="project" value="UniProtKB-ARBA"/>
</dbReference>
<keyword evidence="7" id="KW-1185">Reference proteome</keyword>
<dbReference type="EMBL" id="JALJOU010000030">
    <property type="protein sequence ID" value="KAK9834986.1"/>
    <property type="molecule type" value="Genomic_DNA"/>
</dbReference>
<feature type="transmembrane region" description="Helical" evidence="5">
    <location>
        <begin position="64"/>
        <end position="96"/>
    </location>
</feature>
<proteinExistence type="predicted"/>
<feature type="transmembrane region" description="Helical" evidence="5">
    <location>
        <begin position="169"/>
        <end position="193"/>
    </location>
</feature>
<evidence type="ECO:0000256" key="5">
    <source>
        <dbReference type="SAM" id="Phobius"/>
    </source>
</evidence>
<dbReference type="GO" id="GO:0009507">
    <property type="term" value="C:chloroplast"/>
    <property type="evidence" value="ECO:0007669"/>
    <property type="project" value="TreeGrafter"/>
</dbReference>
<dbReference type="AlphaFoldDB" id="A0AAW1RPB2"/>
<evidence type="ECO:0008006" key="8">
    <source>
        <dbReference type="Google" id="ProtNLM"/>
    </source>
</evidence>
<evidence type="ECO:0000313" key="7">
    <source>
        <dbReference type="Proteomes" id="UP001445335"/>
    </source>
</evidence>
<accession>A0AAW1RPB2</accession>
<protein>
    <recommendedName>
        <fullName evidence="8">Cobalt transport protein</fullName>
    </recommendedName>
</protein>
<reference evidence="6 7" key="1">
    <citation type="journal article" date="2024" name="Nat. Commun.">
        <title>Phylogenomics reveals the evolutionary origins of lichenization in chlorophyte algae.</title>
        <authorList>
            <person name="Puginier C."/>
            <person name="Libourel C."/>
            <person name="Otte J."/>
            <person name="Skaloud P."/>
            <person name="Haon M."/>
            <person name="Grisel S."/>
            <person name="Petersen M."/>
            <person name="Berrin J.G."/>
            <person name="Delaux P.M."/>
            <person name="Dal Grande F."/>
            <person name="Keller J."/>
        </authorList>
    </citation>
    <scope>NUCLEOTIDE SEQUENCE [LARGE SCALE GENOMIC DNA]</scope>
    <source>
        <strain evidence="6 7">SAG 245.80</strain>
    </source>
</reference>